<dbReference type="Proteomes" id="UP000289323">
    <property type="component" value="Unassembled WGS sequence"/>
</dbReference>
<protein>
    <submittedName>
        <fullName evidence="1">8eac9b29-6f5b-4322-ad51-c8a9bbe6e780</fullName>
    </submittedName>
</protein>
<evidence type="ECO:0000313" key="1">
    <source>
        <dbReference type="EMBL" id="SPQ21786.1"/>
    </source>
</evidence>
<reference evidence="1 2" key="1">
    <citation type="submission" date="2018-04" db="EMBL/GenBank/DDBJ databases">
        <authorList>
            <person name="Huttner S."/>
            <person name="Dainat J."/>
        </authorList>
    </citation>
    <scope>NUCLEOTIDE SEQUENCE [LARGE SCALE GENOMIC DNA]</scope>
</reference>
<organism evidence="1 2">
    <name type="scientific">Thermothielavioides terrestris</name>
    <dbReference type="NCBI Taxonomy" id="2587410"/>
    <lineage>
        <taxon>Eukaryota</taxon>
        <taxon>Fungi</taxon>
        <taxon>Dikarya</taxon>
        <taxon>Ascomycota</taxon>
        <taxon>Pezizomycotina</taxon>
        <taxon>Sordariomycetes</taxon>
        <taxon>Sordariomycetidae</taxon>
        <taxon>Sordariales</taxon>
        <taxon>Chaetomiaceae</taxon>
        <taxon>Thermothielavioides</taxon>
    </lineage>
</organism>
<evidence type="ECO:0000313" key="2">
    <source>
        <dbReference type="Proteomes" id="UP000289323"/>
    </source>
</evidence>
<name>A0A446BGY2_9PEZI</name>
<accession>A0A446BGY2</accession>
<gene>
    <name evidence="1" type="ORF">TT172_LOCUS4205</name>
</gene>
<sequence length="262" mass="28799">MGESETAEATAPSAVREIQIRQDLAINKFGWAIRIPAGIDTSTAITLVTRVPTKVKSWRHEAEKLKEEGLAPWRTSLSLTPEERGENMSGVLASRCLLVGFALPELDKLYKSTSAPALQALAGTRPDHEPADIIPQSETMTPVMVVAPLPNLKETATEQSYVCLSILLTSRFNPDGLAQPMRIAHNECFYLPVIRAADSLNVLPVTSVKHRITAWHDQDTEANRARVADASGPTWERVSQDLIDRLIDSMPRHLKAVHKANG</sequence>
<dbReference type="AlphaFoldDB" id="A0A446BGY2"/>
<proteinExistence type="predicted"/>
<dbReference type="EMBL" id="OUUZ01000008">
    <property type="protein sequence ID" value="SPQ21786.1"/>
    <property type="molecule type" value="Genomic_DNA"/>
</dbReference>